<evidence type="ECO:0000313" key="3">
    <source>
        <dbReference type="Proteomes" id="UP000299102"/>
    </source>
</evidence>
<sequence>MVSQAAIPVPAAGDGDGTVVTSVTTVQPWQLGPPLKNIELRSKQAKASGLESKRGPRATLGADLIERRSPYRTGNEYVPVVEAVRLPLLKQFTGSSFCTQHSPCFGAYLHIQTRTQGREARCVYGGLRARQFGAENGQRLKRKLASPPAPAPPFEVRWEG</sequence>
<name>A0A4C1TY90_EUMVA</name>
<dbReference type="AlphaFoldDB" id="A0A4C1TY90"/>
<proteinExistence type="predicted"/>
<gene>
    <name evidence="2" type="ORF">EVAR_78484_1</name>
</gene>
<organism evidence="2 3">
    <name type="scientific">Eumeta variegata</name>
    <name type="common">Bagworm moth</name>
    <name type="synonym">Eumeta japonica</name>
    <dbReference type="NCBI Taxonomy" id="151549"/>
    <lineage>
        <taxon>Eukaryota</taxon>
        <taxon>Metazoa</taxon>
        <taxon>Ecdysozoa</taxon>
        <taxon>Arthropoda</taxon>
        <taxon>Hexapoda</taxon>
        <taxon>Insecta</taxon>
        <taxon>Pterygota</taxon>
        <taxon>Neoptera</taxon>
        <taxon>Endopterygota</taxon>
        <taxon>Lepidoptera</taxon>
        <taxon>Glossata</taxon>
        <taxon>Ditrysia</taxon>
        <taxon>Tineoidea</taxon>
        <taxon>Psychidae</taxon>
        <taxon>Oiketicinae</taxon>
        <taxon>Eumeta</taxon>
    </lineage>
</organism>
<dbReference type="EMBL" id="BGZK01000103">
    <property type="protein sequence ID" value="GBP19015.1"/>
    <property type="molecule type" value="Genomic_DNA"/>
</dbReference>
<keyword evidence="3" id="KW-1185">Reference proteome</keyword>
<dbReference type="Proteomes" id="UP000299102">
    <property type="component" value="Unassembled WGS sequence"/>
</dbReference>
<protein>
    <submittedName>
        <fullName evidence="2">Uncharacterized protein</fullName>
    </submittedName>
</protein>
<comment type="caution">
    <text evidence="2">The sequence shown here is derived from an EMBL/GenBank/DDBJ whole genome shotgun (WGS) entry which is preliminary data.</text>
</comment>
<feature type="region of interest" description="Disordered" evidence="1">
    <location>
        <begin position="138"/>
        <end position="160"/>
    </location>
</feature>
<accession>A0A4C1TY90</accession>
<evidence type="ECO:0000256" key="1">
    <source>
        <dbReference type="SAM" id="MobiDB-lite"/>
    </source>
</evidence>
<reference evidence="2 3" key="1">
    <citation type="journal article" date="2019" name="Commun. Biol.">
        <title>The bagworm genome reveals a unique fibroin gene that provides high tensile strength.</title>
        <authorList>
            <person name="Kono N."/>
            <person name="Nakamura H."/>
            <person name="Ohtoshi R."/>
            <person name="Tomita M."/>
            <person name="Numata K."/>
            <person name="Arakawa K."/>
        </authorList>
    </citation>
    <scope>NUCLEOTIDE SEQUENCE [LARGE SCALE GENOMIC DNA]</scope>
</reference>
<evidence type="ECO:0000313" key="2">
    <source>
        <dbReference type="EMBL" id="GBP19015.1"/>
    </source>
</evidence>